<feature type="transmembrane region" description="Helical" evidence="1">
    <location>
        <begin position="37"/>
        <end position="59"/>
    </location>
</feature>
<organism evidence="2 3">
    <name type="scientific">Escherichia coli</name>
    <dbReference type="NCBI Taxonomy" id="562"/>
    <lineage>
        <taxon>Bacteria</taxon>
        <taxon>Pseudomonadati</taxon>
        <taxon>Pseudomonadota</taxon>
        <taxon>Gammaproteobacteria</taxon>
        <taxon>Enterobacterales</taxon>
        <taxon>Enterobacteriaceae</taxon>
        <taxon>Escherichia</taxon>
    </lineage>
</organism>
<dbReference type="NCBIfam" id="NF041587">
    <property type="entry name" value="YmgF"/>
    <property type="match status" value="1"/>
</dbReference>
<evidence type="ECO:0000313" key="2">
    <source>
        <dbReference type="EMBL" id="VED13574.1"/>
    </source>
</evidence>
<dbReference type="AlphaFoldDB" id="A0A447XDF5"/>
<reference evidence="2 3" key="1">
    <citation type="submission" date="2018-12" db="EMBL/GenBank/DDBJ databases">
        <authorList>
            <consortium name="Pathogen Informatics"/>
        </authorList>
    </citation>
    <scope>NUCLEOTIDE SEQUENCE [LARGE SCALE GENOMIC DNA]</scope>
    <source>
        <strain evidence="2 3">NCTC9044</strain>
    </source>
</reference>
<name>A0A447XDF5_ECOLX</name>
<gene>
    <name evidence="2" type="primary">ymgF</name>
    <name evidence="2" type="ORF">NCTC9044_04454</name>
</gene>
<dbReference type="Proteomes" id="UP000271797">
    <property type="component" value="Chromosome"/>
</dbReference>
<keyword evidence="1" id="KW-0812">Transmembrane</keyword>
<keyword evidence="1" id="KW-1133">Transmembrane helix</keyword>
<dbReference type="GO" id="GO:0051301">
    <property type="term" value="P:cell division"/>
    <property type="evidence" value="ECO:0007669"/>
    <property type="project" value="UniProtKB-KW"/>
</dbReference>
<accession>A0A447XDF5</accession>
<dbReference type="InterPro" id="IPR048171">
    <property type="entry name" value="YmgF"/>
</dbReference>
<evidence type="ECO:0000313" key="3">
    <source>
        <dbReference type="Proteomes" id="UP000271797"/>
    </source>
</evidence>
<keyword evidence="2" id="KW-0132">Cell division</keyword>
<protein>
    <submittedName>
        <fullName evidence="2">Inner membrane protein that interacts with cell division proteins</fullName>
    </submittedName>
</protein>
<keyword evidence="2" id="KW-0131">Cell cycle</keyword>
<dbReference type="EMBL" id="LR134238">
    <property type="protein sequence ID" value="VED13574.1"/>
    <property type="molecule type" value="Genomic_DNA"/>
</dbReference>
<proteinExistence type="predicted"/>
<keyword evidence="1" id="KW-0472">Membrane</keyword>
<feature type="transmembrane region" description="Helical" evidence="1">
    <location>
        <begin position="12"/>
        <end position="31"/>
    </location>
</feature>
<evidence type="ECO:0000256" key="1">
    <source>
        <dbReference type="SAM" id="Phobius"/>
    </source>
</evidence>
<sequence length="94" mass="10627">MNNSNNLDYFTLYIIFSIAFMLITLLVILIAKPSTGLGEVLVTINLLNALVWLAINLVNRLRERLVSHRISTKLSVSHCQYAAEWVAGSERLDH</sequence>